<dbReference type="CDD" id="cd01392">
    <property type="entry name" value="HTH_LacI"/>
    <property type="match status" value="1"/>
</dbReference>
<dbReference type="RefSeq" id="WP_107406743.1">
    <property type="nucleotide sequence ID" value="NZ_CP016438.1"/>
</dbReference>
<dbReference type="Proteomes" id="UP000092598">
    <property type="component" value="Chromosome"/>
</dbReference>
<dbReference type="OrthoDB" id="9785139at2"/>
<dbReference type="GO" id="GO:0000976">
    <property type="term" value="F:transcription cis-regulatory region binding"/>
    <property type="evidence" value="ECO:0007669"/>
    <property type="project" value="TreeGrafter"/>
</dbReference>
<dbReference type="SUPFAM" id="SSF53822">
    <property type="entry name" value="Periplasmic binding protein-like I"/>
    <property type="match status" value="1"/>
</dbReference>
<dbReference type="Gene3D" id="3.40.50.2300">
    <property type="match status" value="2"/>
</dbReference>
<dbReference type="InterPro" id="IPR046335">
    <property type="entry name" value="LacI/GalR-like_sensor"/>
</dbReference>
<keyword evidence="2" id="KW-1185">Reference proteome</keyword>
<proteinExistence type="predicted"/>
<dbReference type="SMART" id="SM00354">
    <property type="entry name" value="HTH_LACI"/>
    <property type="match status" value="1"/>
</dbReference>
<name>A0A1B1MMJ4_STRLN</name>
<dbReference type="STRING" id="1915.SLINC_7550"/>
<dbReference type="InterPro" id="IPR000843">
    <property type="entry name" value="HTH_LacI"/>
</dbReference>
<gene>
    <name evidence="1" type="ORF">SLINC_7550</name>
</gene>
<dbReference type="PANTHER" id="PTHR30146">
    <property type="entry name" value="LACI-RELATED TRANSCRIPTIONAL REPRESSOR"/>
    <property type="match status" value="1"/>
</dbReference>
<organism evidence="1 2">
    <name type="scientific">Streptomyces lincolnensis</name>
    <dbReference type="NCBI Taxonomy" id="1915"/>
    <lineage>
        <taxon>Bacteria</taxon>
        <taxon>Bacillati</taxon>
        <taxon>Actinomycetota</taxon>
        <taxon>Actinomycetes</taxon>
        <taxon>Kitasatosporales</taxon>
        <taxon>Streptomycetaceae</taxon>
        <taxon>Streptomyces</taxon>
    </lineage>
</organism>
<dbReference type="KEGG" id="sls:SLINC_7550"/>
<accession>A0A1B1MMJ4</accession>
<sequence>MTASGPTPGRRRRGPGMTEVARAAGVSQKTVSRVVNGEPHVSPQVRDRVLRVIRELDYRPNNAARALLLGRYRRIGVVSLGTALYGPSTLLIALERAMQRAGYSFALAGTLEGQQISVAVEALLEQGVDGIVLSEPIDDGTPLRIGADVPVVSLAEGVELTEGAGAVVGADGVAAARLATEHLLSLGHRTVWHIPGPQNWWAARDRLRGWREALAAAGIPEPPLPTAGDWSPASGYAAGRQLARLADVTAVFAANDDMALGALRAFAEAGLTVPDDVSVVGYDDIPAAAYTSPPLTTVHHDTAALADHAVDVLIAMIEGSPRPDRPTGLAVELTVRASSGPVRDQAPVA</sequence>
<reference evidence="1 2" key="1">
    <citation type="submission" date="2016-07" db="EMBL/GenBank/DDBJ databases">
        <title>Enhancement of antibiotic productionsby engineered nitrateutilization in actinobacteria.</title>
        <authorList>
            <person name="Meng S.C."/>
        </authorList>
    </citation>
    <scope>NUCLEOTIDE SEQUENCE [LARGE SCALE GENOMIC DNA]</scope>
    <source>
        <strain evidence="1 2">NRRL 2936</strain>
    </source>
</reference>
<evidence type="ECO:0000313" key="1">
    <source>
        <dbReference type="EMBL" id="ANS69774.1"/>
    </source>
</evidence>
<dbReference type="GO" id="GO:0003700">
    <property type="term" value="F:DNA-binding transcription factor activity"/>
    <property type="evidence" value="ECO:0007669"/>
    <property type="project" value="TreeGrafter"/>
</dbReference>
<evidence type="ECO:0000313" key="2">
    <source>
        <dbReference type="Proteomes" id="UP000092598"/>
    </source>
</evidence>
<protein>
    <submittedName>
        <fullName evidence="1">HTH-type transcriptional repressor purR</fullName>
    </submittedName>
</protein>
<dbReference type="PROSITE" id="PS00356">
    <property type="entry name" value="HTH_LACI_1"/>
    <property type="match status" value="1"/>
</dbReference>
<dbReference type="CDD" id="cd01574">
    <property type="entry name" value="PBP1_LacI"/>
    <property type="match status" value="1"/>
</dbReference>
<dbReference type="Pfam" id="PF00356">
    <property type="entry name" value="LacI"/>
    <property type="match status" value="1"/>
</dbReference>
<dbReference type="EMBL" id="CP016438">
    <property type="protein sequence ID" value="ANS69774.1"/>
    <property type="molecule type" value="Genomic_DNA"/>
</dbReference>
<dbReference type="AlphaFoldDB" id="A0A1B1MMJ4"/>
<dbReference type="InterPro" id="IPR028082">
    <property type="entry name" value="Peripla_BP_I"/>
</dbReference>
<dbReference type="InterPro" id="IPR010982">
    <property type="entry name" value="Lambda_DNA-bd_dom_sf"/>
</dbReference>
<dbReference type="Gene3D" id="1.10.260.40">
    <property type="entry name" value="lambda repressor-like DNA-binding domains"/>
    <property type="match status" value="1"/>
</dbReference>
<dbReference type="PROSITE" id="PS50932">
    <property type="entry name" value="HTH_LACI_2"/>
    <property type="match status" value="1"/>
</dbReference>
<dbReference type="PATRIC" id="fig|1915.4.peg.8312"/>
<dbReference type="Pfam" id="PF13377">
    <property type="entry name" value="Peripla_BP_3"/>
    <property type="match status" value="1"/>
</dbReference>
<dbReference type="SUPFAM" id="SSF47413">
    <property type="entry name" value="lambda repressor-like DNA-binding domains"/>
    <property type="match status" value="1"/>
</dbReference>
<dbReference type="PANTHER" id="PTHR30146:SF109">
    <property type="entry name" value="HTH-TYPE TRANSCRIPTIONAL REGULATOR GALS"/>
    <property type="match status" value="1"/>
</dbReference>